<dbReference type="GO" id="GO:0010181">
    <property type="term" value="F:FMN binding"/>
    <property type="evidence" value="ECO:0007669"/>
    <property type="project" value="InterPro"/>
</dbReference>
<evidence type="ECO:0000256" key="2">
    <source>
        <dbReference type="ARBA" id="ARBA00022630"/>
    </source>
</evidence>
<dbReference type="PANTHER" id="PTHR30546">
    <property type="entry name" value="FLAVODOXIN-RELATED PROTEIN WRBA-RELATED"/>
    <property type="match status" value="1"/>
</dbReference>
<dbReference type="InterPro" id="IPR005025">
    <property type="entry name" value="FMN_Rdtase-like_dom"/>
</dbReference>
<keyword evidence="3" id="KW-0288">FMN</keyword>
<dbReference type="SUPFAM" id="SSF52218">
    <property type="entry name" value="Flavoproteins"/>
    <property type="match status" value="1"/>
</dbReference>
<dbReference type="PANTHER" id="PTHR30546:SF23">
    <property type="entry name" value="FLAVOPROTEIN-LIKE PROTEIN YCP4-RELATED"/>
    <property type="match status" value="1"/>
</dbReference>
<dbReference type="STRING" id="62928.azo3164"/>
<feature type="domain" description="Flavodoxin-like" evidence="5">
    <location>
        <begin position="4"/>
        <end position="189"/>
    </location>
</feature>
<keyword evidence="7" id="KW-1185">Reference proteome</keyword>
<evidence type="ECO:0000313" key="6">
    <source>
        <dbReference type="EMBL" id="CAL95781.1"/>
    </source>
</evidence>
<evidence type="ECO:0000256" key="4">
    <source>
        <dbReference type="ARBA" id="ARBA00029652"/>
    </source>
</evidence>
<dbReference type="RefSeq" id="WP_011766889.1">
    <property type="nucleotide sequence ID" value="NC_008702.1"/>
</dbReference>
<dbReference type="FunFam" id="3.40.50.360:FF:000001">
    <property type="entry name" value="NAD(P)H dehydrogenase (Quinone) FQR1-like"/>
    <property type="match status" value="1"/>
</dbReference>
<dbReference type="NCBIfam" id="TIGR01755">
    <property type="entry name" value="flav_wrbA"/>
    <property type="match status" value="1"/>
</dbReference>
<dbReference type="InterPro" id="IPR010089">
    <property type="entry name" value="Flavoprotein_WrbA-like"/>
</dbReference>
<evidence type="ECO:0000256" key="1">
    <source>
        <dbReference type="ARBA" id="ARBA00006961"/>
    </source>
</evidence>
<dbReference type="GO" id="GO:0016020">
    <property type="term" value="C:membrane"/>
    <property type="evidence" value="ECO:0007669"/>
    <property type="project" value="TreeGrafter"/>
</dbReference>
<evidence type="ECO:0000259" key="5">
    <source>
        <dbReference type="PROSITE" id="PS50902"/>
    </source>
</evidence>
<sequence>MQEILVLYYSHRGSVRALAEALALGVHQVPGMAARVRTVPRVSTVCEAVESDVPADGPPYVEPADLQECVGLALGSPTRFGNMAAPVKYFLDGLAGPWVNGTLTGKPACVFTSTASQHGGQEATLLSMMVPLLHHGMLLLGLPYSEPALNATRSGGTPYGASHVAGVDGSAALTEDERTLAVALGRRLAETARRLGGAR</sequence>
<dbReference type="Pfam" id="PF03358">
    <property type="entry name" value="FMN_red"/>
    <property type="match status" value="1"/>
</dbReference>
<keyword evidence="2" id="KW-0285">Flavoprotein</keyword>
<organism evidence="6 7">
    <name type="scientific">Azoarcus sp. (strain BH72)</name>
    <dbReference type="NCBI Taxonomy" id="418699"/>
    <lineage>
        <taxon>Bacteria</taxon>
        <taxon>Pseudomonadati</taxon>
        <taxon>Pseudomonadota</taxon>
        <taxon>Betaproteobacteria</taxon>
        <taxon>Rhodocyclales</taxon>
        <taxon>Zoogloeaceae</taxon>
        <taxon>Azoarcus</taxon>
    </lineage>
</organism>
<dbReference type="Proteomes" id="UP000002588">
    <property type="component" value="Chromosome"/>
</dbReference>
<dbReference type="EMBL" id="AM406670">
    <property type="protein sequence ID" value="CAL95781.1"/>
    <property type="molecule type" value="Genomic_DNA"/>
</dbReference>
<name>A1KAC5_AZOSB</name>
<protein>
    <recommendedName>
        <fullName evidence="4">Flavoprotein WrbA</fullName>
    </recommendedName>
</protein>
<dbReference type="PROSITE" id="PS50902">
    <property type="entry name" value="FLAVODOXIN_LIKE"/>
    <property type="match status" value="1"/>
</dbReference>
<dbReference type="HOGENOM" id="CLU_051402_0_2_4"/>
<dbReference type="KEGG" id="azo:azo3164"/>
<dbReference type="NCBIfam" id="NF002999">
    <property type="entry name" value="PRK03767.1"/>
    <property type="match status" value="1"/>
</dbReference>
<evidence type="ECO:0000256" key="3">
    <source>
        <dbReference type="ARBA" id="ARBA00022643"/>
    </source>
</evidence>
<dbReference type="InterPro" id="IPR008254">
    <property type="entry name" value="Flavodoxin/NO_synth"/>
</dbReference>
<dbReference type="AlphaFoldDB" id="A1KAC5"/>
<dbReference type="Gene3D" id="3.40.50.360">
    <property type="match status" value="1"/>
</dbReference>
<dbReference type="InterPro" id="IPR029039">
    <property type="entry name" value="Flavoprotein-like_sf"/>
</dbReference>
<comment type="similarity">
    <text evidence="1">Belongs to the WrbA family.</text>
</comment>
<reference evidence="6 7" key="1">
    <citation type="journal article" date="2006" name="Nat. Biotechnol.">
        <title>Complete genome of the mutualistic, N2-fixing grass endophyte Azoarcus sp. strain BH72.</title>
        <authorList>
            <person name="Krause A."/>
            <person name="Ramakumar A."/>
            <person name="Bartels D."/>
            <person name="Battistoni F."/>
            <person name="Bekel T."/>
            <person name="Boch J."/>
            <person name="Boehm M."/>
            <person name="Friedrich F."/>
            <person name="Hurek T."/>
            <person name="Krause L."/>
            <person name="Linke B."/>
            <person name="McHardy A.C."/>
            <person name="Sarkar A."/>
            <person name="Schneiker S."/>
            <person name="Syed A.A."/>
            <person name="Thauer R."/>
            <person name="Vorhoelter F.-J."/>
            <person name="Weidner S."/>
            <person name="Puehler A."/>
            <person name="Reinhold-Hurek B."/>
            <person name="Kaiser O."/>
            <person name="Goesmann A."/>
        </authorList>
    </citation>
    <scope>NUCLEOTIDE SEQUENCE [LARGE SCALE GENOMIC DNA]</scope>
    <source>
        <strain evidence="6 7">BH72</strain>
    </source>
</reference>
<dbReference type="eggNOG" id="COG0655">
    <property type="taxonomic scope" value="Bacteria"/>
</dbReference>
<gene>
    <name evidence="6" type="primary">wrbA2</name>
    <name evidence="6" type="ordered locus">azo3164</name>
</gene>
<proteinExistence type="inferred from homology"/>
<dbReference type="GO" id="GO:0003955">
    <property type="term" value="F:NAD(P)H dehydrogenase (quinone) activity"/>
    <property type="evidence" value="ECO:0007669"/>
    <property type="project" value="InterPro"/>
</dbReference>
<evidence type="ECO:0000313" key="7">
    <source>
        <dbReference type="Proteomes" id="UP000002588"/>
    </source>
</evidence>
<accession>A1KAC5</accession>